<accession>A0A0W8BX93</accession>
<protein>
    <submittedName>
        <fullName evidence="3">Rho GTPase-activating protein gacA</fullName>
    </submittedName>
</protein>
<dbReference type="OrthoDB" id="185175at2759"/>
<gene>
    <name evidence="3" type="ORF">AM587_10013047</name>
</gene>
<sequence length="447" mass="50335">MSSEAVLYTTIAAVHRYRPEPGPETNTPLSEASHRVQSPCVWEPISYGAWAQIHICAEIDGHARFRIVVWILESGAVVVNDVLGSGCRWWQHASDKRTLRRLTGADGCTYGFQFRSATEAIECSRIVDHVLTNPERRARQLTIYPTQLEEVKEQQQEEAEATSWKPNTFLGPEDASSLVSEVNNQVDEDANEVATSSVVLLETGDVLGMEAQFTKRLSGDWISRPYKTRGEIHITYDVEHARYEGLPDAWRTLNQQFGLPLEKVPKREVKGYETKLPAVLEMMKTCFLAHDGTTTEGVFRLAPDKQEYNAIKAAINDGSFEDCSDVHIMASLIKGWFRELPVSLFNMLPEQLIAHTCQLKDPKPEVVLHSLTALPPLHQSVVLWLLDLLNEVVKHENENKMTTKSMAIVMVPNLLSVENPDAAMVVAVYRQAADFMQMLLHARMQQT</sequence>
<dbReference type="GO" id="GO:0005096">
    <property type="term" value="F:GTPase activator activity"/>
    <property type="evidence" value="ECO:0007669"/>
    <property type="project" value="UniProtKB-KW"/>
</dbReference>
<reference evidence="3 4" key="1">
    <citation type="submission" date="2015-11" db="EMBL/GenBank/DDBJ databases">
        <title>Genomes and virulence difference between two physiological races of Phytophthora nicotianae.</title>
        <authorList>
            <person name="Liu H."/>
            <person name="Ma X."/>
            <person name="Yu H."/>
            <person name="Fang D."/>
            <person name="Li Y."/>
            <person name="Wang X."/>
            <person name="Wang W."/>
            <person name="Dong Y."/>
            <person name="Xiao B."/>
        </authorList>
    </citation>
    <scope>NUCLEOTIDE SEQUENCE [LARGE SCALE GENOMIC DNA]</scope>
    <source>
        <strain evidence="4">race 0</strain>
    </source>
</reference>
<organism evidence="3 4">
    <name type="scientific">Phytophthora nicotianae</name>
    <name type="common">Potato buckeye rot agent</name>
    <name type="synonym">Phytophthora parasitica</name>
    <dbReference type="NCBI Taxonomy" id="4792"/>
    <lineage>
        <taxon>Eukaryota</taxon>
        <taxon>Sar</taxon>
        <taxon>Stramenopiles</taxon>
        <taxon>Oomycota</taxon>
        <taxon>Peronosporomycetes</taxon>
        <taxon>Peronosporales</taxon>
        <taxon>Peronosporaceae</taxon>
        <taxon>Phytophthora</taxon>
    </lineage>
</organism>
<comment type="caution">
    <text evidence="3">The sequence shown here is derived from an EMBL/GenBank/DDBJ whole genome shotgun (WGS) entry which is preliminary data.</text>
</comment>
<dbReference type="InterPro" id="IPR008936">
    <property type="entry name" value="Rho_GTPase_activation_prot"/>
</dbReference>
<evidence type="ECO:0000313" key="3">
    <source>
        <dbReference type="EMBL" id="KUF76458.1"/>
    </source>
</evidence>
<dbReference type="Gene3D" id="1.10.555.10">
    <property type="entry name" value="Rho GTPase activation protein"/>
    <property type="match status" value="1"/>
</dbReference>
<evidence type="ECO:0000256" key="1">
    <source>
        <dbReference type="ARBA" id="ARBA00022468"/>
    </source>
</evidence>
<evidence type="ECO:0000259" key="2">
    <source>
        <dbReference type="PROSITE" id="PS50238"/>
    </source>
</evidence>
<proteinExistence type="predicted"/>
<dbReference type="STRING" id="4790.A0A0W8BX93"/>
<dbReference type="SUPFAM" id="SSF48350">
    <property type="entry name" value="GTPase activation domain, GAP"/>
    <property type="match status" value="1"/>
</dbReference>
<dbReference type="EMBL" id="LNFO01005799">
    <property type="protein sequence ID" value="KUF76458.1"/>
    <property type="molecule type" value="Genomic_DNA"/>
</dbReference>
<keyword evidence="1" id="KW-0343">GTPase activation</keyword>
<dbReference type="Proteomes" id="UP000052943">
    <property type="component" value="Unassembled WGS sequence"/>
</dbReference>
<dbReference type="GO" id="GO:0007165">
    <property type="term" value="P:signal transduction"/>
    <property type="evidence" value="ECO:0007669"/>
    <property type="project" value="InterPro"/>
</dbReference>
<dbReference type="CDD" id="cd00159">
    <property type="entry name" value="RhoGAP"/>
    <property type="match status" value="1"/>
</dbReference>
<dbReference type="PANTHER" id="PTHR23177:SF35">
    <property type="entry name" value="RHO GTPASE-ACTIVATING PROTEIN GACA"/>
    <property type="match status" value="1"/>
</dbReference>
<dbReference type="AlphaFoldDB" id="A0A0W8BX93"/>
<dbReference type="PROSITE" id="PS50238">
    <property type="entry name" value="RHOGAP"/>
    <property type="match status" value="1"/>
</dbReference>
<name>A0A0W8BX93_PHYNI</name>
<dbReference type="SMART" id="SM00324">
    <property type="entry name" value="RhoGAP"/>
    <property type="match status" value="1"/>
</dbReference>
<evidence type="ECO:0000313" key="4">
    <source>
        <dbReference type="Proteomes" id="UP000052943"/>
    </source>
</evidence>
<dbReference type="Pfam" id="PF00620">
    <property type="entry name" value="RhoGAP"/>
    <property type="match status" value="1"/>
</dbReference>
<dbReference type="InterPro" id="IPR044785">
    <property type="entry name" value="RopGAP1-5"/>
</dbReference>
<dbReference type="InterPro" id="IPR000198">
    <property type="entry name" value="RhoGAP_dom"/>
</dbReference>
<dbReference type="PANTHER" id="PTHR23177">
    <property type="entry name" value="MKIAA1688 PROTEIN"/>
    <property type="match status" value="1"/>
</dbReference>
<feature type="domain" description="Rho-GAP" evidence="2">
    <location>
        <begin position="259"/>
        <end position="447"/>
    </location>
</feature>